<dbReference type="EMBL" id="BGPR01000010">
    <property type="protein sequence ID" value="GBL76666.1"/>
    <property type="molecule type" value="Genomic_DNA"/>
</dbReference>
<feature type="transmembrane region" description="Helical" evidence="1">
    <location>
        <begin position="146"/>
        <end position="168"/>
    </location>
</feature>
<proteinExistence type="predicted"/>
<protein>
    <submittedName>
        <fullName evidence="2">Uncharacterized protein</fullName>
    </submittedName>
</protein>
<sequence>MRLRGYDILPSRHVAASMRLRWYDVLPFVTVENSMLTLHPKVCVKKFRFKNKKAKSQYNILLCRKSTFQENCRNITMYLTYINVQTPFLWTIPYRVHSAIHSSDLQKGQRDFINVGLSVSESIWKPNREDFFAHRRVRRTSKCAKWLKANCIFFLHLISSRWVLFYLIRLFHPRKIV</sequence>
<dbReference type="Proteomes" id="UP000499080">
    <property type="component" value="Unassembled WGS sequence"/>
</dbReference>
<keyword evidence="1" id="KW-1133">Transmembrane helix</keyword>
<comment type="caution">
    <text evidence="2">The sequence shown here is derived from an EMBL/GenBank/DDBJ whole genome shotgun (WGS) entry which is preliminary data.</text>
</comment>
<keyword evidence="1" id="KW-0472">Membrane</keyword>
<keyword evidence="3" id="KW-1185">Reference proteome</keyword>
<evidence type="ECO:0000313" key="3">
    <source>
        <dbReference type="Proteomes" id="UP000499080"/>
    </source>
</evidence>
<organism evidence="2 3">
    <name type="scientific">Araneus ventricosus</name>
    <name type="common">Orbweaver spider</name>
    <name type="synonym">Epeira ventricosa</name>
    <dbReference type="NCBI Taxonomy" id="182803"/>
    <lineage>
        <taxon>Eukaryota</taxon>
        <taxon>Metazoa</taxon>
        <taxon>Ecdysozoa</taxon>
        <taxon>Arthropoda</taxon>
        <taxon>Chelicerata</taxon>
        <taxon>Arachnida</taxon>
        <taxon>Araneae</taxon>
        <taxon>Araneomorphae</taxon>
        <taxon>Entelegynae</taxon>
        <taxon>Araneoidea</taxon>
        <taxon>Araneidae</taxon>
        <taxon>Araneus</taxon>
    </lineage>
</organism>
<dbReference type="AlphaFoldDB" id="A0A4Y2ABS0"/>
<keyword evidence="1" id="KW-0812">Transmembrane</keyword>
<evidence type="ECO:0000313" key="2">
    <source>
        <dbReference type="EMBL" id="GBL76666.1"/>
    </source>
</evidence>
<name>A0A4Y2ABS0_ARAVE</name>
<accession>A0A4Y2ABS0</accession>
<reference evidence="2 3" key="1">
    <citation type="journal article" date="2019" name="Sci. Rep.">
        <title>Orb-weaving spider Araneus ventricosus genome elucidates the spidroin gene catalogue.</title>
        <authorList>
            <person name="Kono N."/>
            <person name="Nakamura H."/>
            <person name="Ohtoshi R."/>
            <person name="Moran D.A.P."/>
            <person name="Shinohara A."/>
            <person name="Yoshida Y."/>
            <person name="Fujiwara M."/>
            <person name="Mori M."/>
            <person name="Tomita M."/>
            <person name="Arakawa K."/>
        </authorList>
    </citation>
    <scope>NUCLEOTIDE SEQUENCE [LARGE SCALE GENOMIC DNA]</scope>
</reference>
<gene>
    <name evidence="2" type="ORF">AVEN_53367_1</name>
</gene>
<evidence type="ECO:0000256" key="1">
    <source>
        <dbReference type="SAM" id="Phobius"/>
    </source>
</evidence>